<reference evidence="2" key="1">
    <citation type="journal article" date="2020" name="New Phytol.">
        <title>Comparative genomics reveals dynamic genome evolution in host specialist ectomycorrhizal fungi.</title>
        <authorList>
            <person name="Lofgren L.A."/>
            <person name="Nguyen N.H."/>
            <person name="Vilgalys R."/>
            <person name="Ruytinx J."/>
            <person name="Liao H.L."/>
            <person name="Branco S."/>
            <person name="Kuo A."/>
            <person name="LaButti K."/>
            <person name="Lipzen A."/>
            <person name="Andreopoulos W."/>
            <person name="Pangilinan J."/>
            <person name="Riley R."/>
            <person name="Hundley H."/>
            <person name="Na H."/>
            <person name="Barry K."/>
            <person name="Grigoriev I.V."/>
            <person name="Stajich J.E."/>
            <person name="Kennedy P.G."/>
        </authorList>
    </citation>
    <scope>NUCLEOTIDE SEQUENCE</scope>
    <source>
        <strain evidence="2">FC423</strain>
    </source>
</reference>
<proteinExistence type="predicted"/>
<evidence type="ECO:0000313" key="2">
    <source>
        <dbReference type="EMBL" id="KAG2085419.1"/>
    </source>
</evidence>
<dbReference type="AlphaFoldDB" id="A0A9P7ERV7"/>
<dbReference type="EMBL" id="JABBWM010000174">
    <property type="protein sequence ID" value="KAG2085419.1"/>
    <property type="molecule type" value="Genomic_DNA"/>
</dbReference>
<feature type="non-terminal residue" evidence="2">
    <location>
        <position position="1"/>
    </location>
</feature>
<evidence type="ECO:0000256" key="1">
    <source>
        <dbReference type="SAM" id="MobiDB-lite"/>
    </source>
</evidence>
<dbReference type="RefSeq" id="XP_041284671.1">
    <property type="nucleotide sequence ID" value="XM_041432129.1"/>
</dbReference>
<comment type="caution">
    <text evidence="2">The sequence shown here is derived from an EMBL/GenBank/DDBJ whole genome shotgun (WGS) entry which is preliminary data.</text>
</comment>
<dbReference type="Proteomes" id="UP000823399">
    <property type="component" value="Unassembled WGS sequence"/>
</dbReference>
<dbReference type="GeneID" id="64694388"/>
<dbReference type="OrthoDB" id="2659304at2759"/>
<sequence length="118" mass="13347">SKYPEHLTINLYDLNAQIFGSNLKEGKWEHNEINSLLSTNSCDEYEAGTWLDDMQKSSTTLDNIEYNVEPEIDLIADGFLVVLVDLAPDGTGKNKDEGRVEEIQVLDSGDDKWPTEWP</sequence>
<protein>
    <submittedName>
        <fullName evidence="2">Uncharacterized protein</fullName>
    </submittedName>
</protein>
<gene>
    <name evidence="2" type="ORF">F5147DRAFT_589035</name>
</gene>
<feature type="region of interest" description="Disordered" evidence="1">
    <location>
        <begin position="89"/>
        <end position="118"/>
    </location>
</feature>
<name>A0A9P7ERV7_9AGAM</name>
<feature type="compositionally biased region" description="Basic and acidic residues" evidence="1">
    <location>
        <begin position="109"/>
        <end position="118"/>
    </location>
</feature>
<keyword evidence="3" id="KW-1185">Reference proteome</keyword>
<organism evidence="2 3">
    <name type="scientific">Suillus discolor</name>
    <dbReference type="NCBI Taxonomy" id="1912936"/>
    <lineage>
        <taxon>Eukaryota</taxon>
        <taxon>Fungi</taxon>
        <taxon>Dikarya</taxon>
        <taxon>Basidiomycota</taxon>
        <taxon>Agaricomycotina</taxon>
        <taxon>Agaricomycetes</taxon>
        <taxon>Agaricomycetidae</taxon>
        <taxon>Boletales</taxon>
        <taxon>Suillineae</taxon>
        <taxon>Suillaceae</taxon>
        <taxon>Suillus</taxon>
    </lineage>
</organism>
<evidence type="ECO:0000313" key="3">
    <source>
        <dbReference type="Proteomes" id="UP000823399"/>
    </source>
</evidence>
<accession>A0A9P7ERV7</accession>
<feature type="compositionally biased region" description="Basic and acidic residues" evidence="1">
    <location>
        <begin position="92"/>
        <end position="102"/>
    </location>
</feature>